<dbReference type="InterPro" id="IPR011606">
    <property type="entry name" value="Brnchd-chn_aa_trnsp_permease"/>
</dbReference>
<dbReference type="PANTHER" id="PTHR34979:SF1">
    <property type="entry name" value="INNER MEMBRANE PROTEIN YGAZ"/>
    <property type="match status" value="1"/>
</dbReference>
<evidence type="ECO:0000313" key="9">
    <source>
        <dbReference type="EMBL" id="NSL52019.1"/>
    </source>
</evidence>
<protein>
    <submittedName>
        <fullName evidence="9">AzlC family ABC transporter permease</fullName>
    </submittedName>
</protein>
<keyword evidence="3" id="KW-0813">Transport</keyword>
<evidence type="ECO:0000256" key="4">
    <source>
        <dbReference type="ARBA" id="ARBA00022475"/>
    </source>
</evidence>
<comment type="similarity">
    <text evidence="2">Belongs to the AzlC family.</text>
</comment>
<dbReference type="GO" id="GO:1903785">
    <property type="term" value="P:L-valine transmembrane transport"/>
    <property type="evidence" value="ECO:0007669"/>
    <property type="project" value="TreeGrafter"/>
</dbReference>
<dbReference type="Proteomes" id="UP000625804">
    <property type="component" value="Unassembled WGS sequence"/>
</dbReference>
<evidence type="ECO:0000256" key="2">
    <source>
        <dbReference type="ARBA" id="ARBA00010735"/>
    </source>
</evidence>
<name>A0A8J8GEG6_9BACI</name>
<dbReference type="EMBL" id="JABTTE010000011">
    <property type="protein sequence ID" value="NSL52019.1"/>
    <property type="molecule type" value="Genomic_DNA"/>
</dbReference>
<feature type="transmembrane region" description="Helical" evidence="8">
    <location>
        <begin position="209"/>
        <end position="227"/>
    </location>
</feature>
<evidence type="ECO:0000313" key="10">
    <source>
        <dbReference type="Proteomes" id="UP000625804"/>
    </source>
</evidence>
<keyword evidence="4" id="KW-1003">Cell membrane</keyword>
<dbReference type="PANTHER" id="PTHR34979">
    <property type="entry name" value="INNER MEMBRANE PROTEIN YGAZ"/>
    <property type="match status" value="1"/>
</dbReference>
<feature type="transmembrane region" description="Helical" evidence="8">
    <location>
        <begin position="129"/>
        <end position="152"/>
    </location>
</feature>
<keyword evidence="7 8" id="KW-0472">Membrane</keyword>
<feature type="transmembrane region" description="Helical" evidence="8">
    <location>
        <begin position="12"/>
        <end position="33"/>
    </location>
</feature>
<evidence type="ECO:0000256" key="6">
    <source>
        <dbReference type="ARBA" id="ARBA00022989"/>
    </source>
</evidence>
<feature type="transmembrane region" description="Helical" evidence="8">
    <location>
        <begin position="158"/>
        <end position="176"/>
    </location>
</feature>
<proteinExistence type="inferred from homology"/>
<evidence type="ECO:0000256" key="7">
    <source>
        <dbReference type="ARBA" id="ARBA00023136"/>
    </source>
</evidence>
<dbReference type="GO" id="GO:0005886">
    <property type="term" value="C:plasma membrane"/>
    <property type="evidence" value="ECO:0007669"/>
    <property type="project" value="UniProtKB-SubCell"/>
</dbReference>
<dbReference type="Pfam" id="PF03591">
    <property type="entry name" value="AzlC"/>
    <property type="match status" value="1"/>
</dbReference>
<comment type="caution">
    <text evidence="9">The sequence shown here is derived from an EMBL/GenBank/DDBJ whole genome shotgun (WGS) entry which is preliminary data.</text>
</comment>
<evidence type="ECO:0000256" key="1">
    <source>
        <dbReference type="ARBA" id="ARBA00004651"/>
    </source>
</evidence>
<accession>A0A8J8GEG6</accession>
<gene>
    <name evidence="9" type="ORF">HR057_09670</name>
</gene>
<evidence type="ECO:0000256" key="3">
    <source>
        <dbReference type="ARBA" id="ARBA00022448"/>
    </source>
</evidence>
<reference evidence="9" key="1">
    <citation type="submission" date="2020-06" db="EMBL/GenBank/DDBJ databases">
        <title>A novel thermopfilic bacterium from Erzurum, Turkey.</title>
        <authorList>
            <person name="Adiguzel A."/>
            <person name="Ay H."/>
            <person name="Baltaci M.O."/>
        </authorList>
    </citation>
    <scope>NUCLEOTIDE SEQUENCE</scope>
    <source>
        <strain evidence="9">P2</strain>
    </source>
</reference>
<keyword evidence="5 8" id="KW-0812">Transmembrane</keyword>
<comment type="subcellular location">
    <subcellularLocation>
        <location evidence="1">Cell membrane</location>
        <topology evidence="1">Multi-pass membrane protein</topology>
    </subcellularLocation>
</comment>
<evidence type="ECO:0000256" key="5">
    <source>
        <dbReference type="ARBA" id="ARBA00022692"/>
    </source>
</evidence>
<organism evidence="9 10">
    <name type="scientific">Calidifontibacillus erzurumensis</name>
    <dbReference type="NCBI Taxonomy" id="2741433"/>
    <lineage>
        <taxon>Bacteria</taxon>
        <taxon>Bacillati</taxon>
        <taxon>Bacillota</taxon>
        <taxon>Bacilli</taxon>
        <taxon>Bacillales</taxon>
        <taxon>Bacillaceae</taxon>
        <taxon>Calidifontibacillus/Schinkia group</taxon>
        <taxon>Calidifontibacillus</taxon>
    </lineage>
</organism>
<evidence type="ECO:0000256" key="8">
    <source>
        <dbReference type="SAM" id="Phobius"/>
    </source>
</evidence>
<feature type="transmembrane region" description="Helical" evidence="8">
    <location>
        <begin position="185"/>
        <end position="203"/>
    </location>
</feature>
<keyword evidence="6 8" id="KW-1133">Transmembrane helix</keyword>
<sequence length="237" mass="25460">MSEKNHLNFKAGLQDGITIGIGYLPVALTFGLLAKSTGLSLGETILMSMIVYAGAAQYISLNLIALGTGPIAIIITTFIVNIRHFLMTASLNEKVEKDHPFIKAIYAFGITDETFSLAATKEGRVSTSYMFGLTIVAYGSWVINSGIGHFVGASLPEVLQESMAIALYAMFIGLLVPPLKKERKIVYLAVFAALLNCIFTYIFPPDWSGWAIVISTLLSAVGVEMLAKASKGVNQNG</sequence>
<dbReference type="AlphaFoldDB" id="A0A8J8GEG6"/>
<keyword evidence="10" id="KW-1185">Reference proteome</keyword>